<dbReference type="PANTHER" id="PTHR10414">
    <property type="entry name" value="ETHANOLAMINEPHOSPHOTRANSFERASE"/>
    <property type="match status" value="1"/>
</dbReference>
<accession>A0A5C5ZZU6</accession>
<proteinExistence type="inferred from homology"/>
<dbReference type="PANTHER" id="PTHR10414:SF37">
    <property type="entry name" value="BB IN A BOXCAR, ISOFORM C"/>
    <property type="match status" value="1"/>
</dbReference>
<dbReference type="GO" id="GO:0008654">
    <property type="term" value="P:phospholipid biosynthetic process"/>
    <property type="evidence" value="ECO:0007669"/>
    <property type="project" value="InterPro"/>
</dbReference>
<reference evidence="6 7" key="1">
    <citation type="submission" date="2019-02" db="EMBL/GenBank/DDBJ databases">
        <title>Deep-cultivation of Planctomycetes and their phenomic and genomic characterization uncovers novel biology.</title>
        <authorList>
            <person name="Wiegand S."/>
            <person name="Jogler M."/>
            <person name="Boedeker C."/>
            <person name="Pinto D."/>
            <person name="Vollmers J."/>
            <person name="Rivas-Marin E."/>
            <person name="Kohn T."/>
            <person name="Peeters S.H."/>
            <person name="Heuer A."/>
            <person name="Rast P."/>
            <person name="Oberbeckmann S."/>
            <person name="Bunk B."/>
            <person name="Jeske O."/>
            <person name="Meyerdierks A."/>
            <person name="Storesund J.E."/>
            <person name="Kallscheuer N."/>
            <person name="Luecker S."/>
            <person name="Lage O.M."/>
            <person name="Pohl T."/>
            <person name="Merkel B.J."/>
            <person name="Hornburger P."/>
            <person name="Mueller R.-W."/>
            <person name="Bruemmer F."/>
            <person name="Labrenz M."/>
            <person name="Spormann A.M."/>
            <person name="Op Den Camp H."/>
            <person name="Overmann J."/>
            <person name="Amann R."/>
            <person name="Jetten M.S.M."/>
            <person name="Mascher T."/>
            <person name="Medema M.H."/>
            <person name="Devos D.P."/>
            <person name="Kaster A.-K."/>
            <person name="Ovreas L."/>
            <person name="Rohde M."/>
            <person name="Galperin M.Y."/>
            <person name="Jogler C."/>
        </authorList>
    </citation>
    <scope>NUCLEOTIDE SEQUENCE [LARGE SCALE GENOMIC DNA]</scope>
    <source>
        <strain evidence="6 7">Pla100</strain>
    </source>
</reference>
<feature type="transmembrane region" description="Helical" evidence="5">
    <location>
        <begin position="182"/>
        <end position="203"/>
    </location>
</feature>
<evidence type="ECO:0000256" key="5">
    <source>
        <dbReference type="SAM" id="Phobius"/>
    </source>
</evidence>
<dbReference type="RefSeq" id="WP_146580191.1">
    <property type="nucleotide sequence ID" value="NZ_SJPM01000011.1"/>
</dbReference>
<dbReference type="EMBL" id="SJPM01000011">
    <property type="protein sequence ID" value="TWT92551.1"/>
    <property type="molecule type" value="Genomic_DNA"/>
</dbReference>
<feature type="transmembrane region" description="Helical" evidence="5">
    <location>
        <begin position="104"/>
        <end position="134"/>
    </location>
</feature>
<dbReference type="OrthoDB" id="272054at2"/>
<keyword evidence="5" id="KW-1133">Transmembrane helix</keyword>
<feature type="transmembrane region" description="Helical" evidence="5">
    <location>
        <begin position="155"/>
        <end position="176"/>
    </location>
</feature>
<keyword evidence="7" id="KW-1185">Reference proteome</keyword>
<evidence type="ECO:0000256" key="1">
    <source>
        <dbReference type="ARBA" id="ARBA00004370"/>
    </source>
</evidence>
<keyword evidence="2 4" id="KW-0808">Transferase</keyword>
<comment type="caution">
    <text evidence="6">The sequence shown here is derived from an EMBL/GenBank/DDBJ whole genome shotgun (WGS) entry which is preliminary data.</text>
</comment>
<evidence type="ECO:0000313" key="6">
    <source>
        <dbReference type="EMBL" id="TWT92551.1"/>
    </source>
</evidence>
<organism evidence="6 7">
    <name type="scientific">Neorhodopirellula pilleata</name>
    <dbReference type="NCBI Taxonomy" id="2714738"/>
    <lineage>
        <taxon>Bacteria</taxon>
        <taxon>Pseudomonadati</taxon>
        <taxon>Planctomycetota</taxon>
        <taxon>Planctomycetia</taxon>
        <taxon>Pirellulales</taxon>
        <taxon>Pirellulaceae</taxon>
        <taxon>Neorhodopirellula</taxon>
    </lineage>
</organism>
<dbReference type="PROSITE" id="PS00379">
    <property type="entry name" value="CDP_ALCOHOL_P_TRANSF"/>
    <property type="match status" value="1"/>
</dbReference>
<dbReference type="Proteomes" id="UP000316213">
    <property type="component" value="Unassembled WGS sequence"/>
</dbReference>
<dbReference type="Gene3D" id="1.20.120.1760">
    <property type="match status" value="1"/>
</dbReference>
<dbReference type="AlphaFoldDB" id="A0A5C5ZZU6"/>
<keyword evidence="3 5" id="KW-0472">Membrane</keyword>
<feature type="transmembrane region" description="Helical" evidence="5">
    <location>
        <begin position="35"/>
        <end position="53"/>
    </location>
</feature>
<sequence length="257" mass="27548">MSRRVSHSLLDPIIGPRLQSLYPILQIPRWFPPEGIVLVGHLSAIAGAVGFAFSTQVWWGGVVGCLGVIGNHTADCLDGTHARSTGQCRNGGELLDHFTDPLSFAYILIGLAVACGRLELGLAAVCCLFAMAVLTNIKTKMTGEFTLATFGPTEFKTALAISGLLLSIGTTTWLGATFALPLAFYGYSAMVIAGIGMLIHQLVTAVKEVNRCGAEVDTAPWVTRSQAKEVSQRIIDKNQRVHDDAFVTAFGRETRPM</sequence>
<dbReference type="GO" id="GO:0016020">
    <property type="term" value="C:membrane"/>
    <property type="evidence" value="ECO:0007669"/>
    <property type="project" value="UniProtKB-SubCell"/>
</dbReference>
<dbReference type="Pfam" id="PF01066">
    <property type="entry name" value="CDP-OH_P_transf"/>
    <property type="match status" value="1"/>
</dbReference>
<dbReference type="GO" id="GO:0016780">
    <property type="term" value="F:phosphotransferase activity, for other substituted phosphate groups"/>
    <property type="evidence" value="ECO:0007669"/>
    <property type="project" value="InterPro"/>
</dbReference>
<dbReference type="InterPro" id="IPR014472">
    <property type="entry name" value="CHOPT"/>
</dbReference>
<protein>
    <submittedName>
        <fullName evidence="6">CDP-alcohol phosphatidyltransferase</fullName>
    </submittedName>
</protein>
<evidence type="ECO:0000256" key="2">
    <source>
        <dbReference type="ARBA" id="ARBA00022679"/>
    </source>
</evidence>
<dbReference type="InterPro" id="IPR043130">
    <property type="entry name" value="CDP-OH_PTrfase_TM_dom"/>
</dbReference>
<name>A0A5C5ZZU6_9BACT</name>
<evidence type="ECO:0000313" key="7">
    <source>
        <dbReference type="Proteomes" id="UP000316213"/>
    </source>
</evidence>
<gene>
    <name evidence="6" type="ORF">Pla100_45690</name>
</gene>
<keyword evidence="5" id="KW-0812">Transmembrane</keyword>
<evidence type="ECO:0000256" key="3">
    <source>
        <dbReference type="ARBA" id="ARBA00023136"/>
    </source>
</evidence>
<dbReference type="InterPro" id="IPR000462">
    <property type="entry name" value="CDP-OH_P_trans"/>
</dbReference>
<comment type="similarity">
    <text evidence="4">Belongs to the CDP-alcohol phosphatidyltransferase class-I family.</text>
</comment>
<dbReference type="InterPro" id="IPR048254">
    <property type="entry name" value="CDP_ALCOHOL_P_TRANSF_CS"/>
</dbReference>
<evidence type="ECO:0000256" key="4">
    <source>
        <dbReference type="RuleBase" id="RU003750"/>
    </source>
</evidence>
<comment type="subcellular location">
    <subcellularLocation>
        <location evidence="1">Membrane</location>
    </subcellularLocation>
</comment>